<keyword evidence="3" id="KW-1185">Reference proteome</keyword>
<dbReference type="InterPro" id="IPR041916">
    <property type="entry name" value="Anti_sigma_zinc_sf"/>
</dbReference>
<dbReference type="Gene3D" id="1.10.10.1320">
    <property type="entry name" value="Anti-sigma factor, zinc-finger domain"/>
    <property type="match status" value="1"/>
</dbReference>
<reference evidence="2 3" key="1">
    <citation type="submission" date="2019-03" db="EMBL/GenBank/DDBJ databases">
        <title>Genomic Encyclopedia of Type Strains, Phase IV (KMG-IV): sequencing the most valuable type-strain genomes for metagenomic binning, comparative biology and taxonomic classification.</title>
        <authorList>
            <person name="Goeker M."/>
        </authorList>
    </citation>
    <scope>NUCLEOTIDE SEQUENCE [LARGE SCALE GENOMIC DNA]</scope>
    <source>
        <strain evidence="2 3">DSM 100309</strain>
    </source>
</reference>
<dbReference type="AlphaFoldDB" id="A0A4R3YE19"/>
<proteinExistence type="predicted"/>
<comment type="caution">
    <text evidence="2">The sequence shown here is derived from an EMBL/GenBank/DDBJ whole genome shotgun (WGS) entry which is preliminary data.</text>
</comment>
<gene>
    <name evidence="2" type="ORF">EDC63_101286</name>
</gene>
<evidence type="ECO:0000259" key="1">
    <source>
        <dbReference type="Pfam" id="PF13490"/>
    </source>
</evidence>
<evidence type="ECO:0000313" key="3">
    <source>
        <dbReference type="Proteomes" id="UP000295367"/>
    </source>
</evidence>
<dbReference type="Pfam" id="PF13490">
    <property type="entry name" value="zf-HC2"/>
    <property type="match status" value="1"/>
</dbReference>
<dbReference type="OrthoDB" id="191790at2"/>
<dbReference type="EMBL" id="SMCO01000001">
    <property type="protein sequence ID" value="TCV90316.1"/>
    <property type="molecule type" value="Genomic_DNA"/>
</dbReference>
<dbReference type="InterPro" id="IPR027383">
    <property type="entry name" value="Znf_put"/>
</dbReference>
<name>A0A4R3YE19_9PROT</name>
<organism evidence="2 3">
    <name type="scientific">Sulfurirhabdus autotrophica</name>
    <dbReference type="NCBI Taxonomy" id="1706046"/>
    <lineage>
        <taxon>Bacteria</taxon>
        <taxon>Pseudomonadati</taxon>
        <taxon>Pseudomonadota</taxon>
        <taxon>Betaproteobacteria</taxon>
        <taxon>Nitrosomonadales</taxon>
        <taxon>Sulfuricellaceae</taxon>
        <taxon>Sulfurirhabdus</taxon>
    </lineage>
</organism>
<feature type="domain" description="Putative zinc-finger" evidence="1">
    <location>
        <begin position="3"/>
        <end position="37"/>
    </location>
</feature>
<dbReference type="RefSeq" id="WP_124948017.1">
    <property type="nucleotide sequence ID" value="NZ_BHVT01000073.1"/>
</dbReference>
<dbReference type="Proteomes" id="UP000295367">
    <property type="component" value="Unassembled WGS sequence"/>
</dbReference>
<protein>
    <submittedName>
        <fullName evidence="2">Anti-sigma factor RsiW</fullName>
    </submittedName>
</protein>
<accession>A0A4R3YE19</accession>
<evidence type="ECO:0000313" key="2">
    <source>
        <dbReference type="EMBL" id="TCV90316.1"/>
    </source>
</evidence>
<sequence length="263" mass="28987">MDCKEILALLPAYVDQELGVSESIEVDNHVLGCLSCQNELASQNALRGALKKHATYFKAPNHLENHIRAALPLDNAHSGRSGKPALKWLGPFNWFSFGTAITSVVALTLSVSFYLAIPSPNDLLAEDVVSNHVRSLMVNHIADVTSSDHHTVKPWFNGKLDFSPTVSDLTAQGFPLVGGRLDYLDHRSVAALVYRHRQHLINVYIWPVANKQNIAVKTLSSQGYQLLHWAEGGMVYWVVSDLNPRELLFLALILQAQGSQGSS</sequence>